<proteinExistence type="predicted"/>
<evidence type="ECO:0000313" key="2">
    <source>
        <dbReference type="Proteomes" id="UP000029227"/>
    </source>
</evidence>
<accession>A0A090R503</accession>
<dbReference type="EMBL" id="BBMN01000001">
    <property type="protein sequence ID" value="GAL02732.1"/>
    <property type="molecule type" value="Genomic_DNA"/>
</dbReference>
<dbReference type="eggNOG" id="COG3243">
    <property type="taxonomic scope" value="Bacteria"/>
</dbReference>
<name>A0A090R503_9GAMM</name>
<comment type="caution">
    <text evidence="1">The sequence shown here is derived from an EMBL/GenBank/DDBJ whole genome shotgun (WGS) entry which is preliminary data.</text>
</comment>
<sequence length="93" mass="10490">MNHPAKNKYGFWTNDKNVADPEAWLKGAKREEGSWWGHWNNWLAGFEEAEAVEPRQAGSEQYPVREAAPGGYVLQKLPIEVSNALIPKVEKAV</sequence>
<dbReference type="InterPro" id="IPR051321">
    <property type="entry name" value="PHA/PHB_synthase"/>
</dbReference>
<dbReference type="PANTHER" id="PTHR36837:SF5">
    <property type="entry name" value="POLY-3-HYDROXYBUTYRATE SYNTHASE"/>
    <property type="match status" value="1"/>
</dbReference>
<evidence type="ECO:0000313" key="1">
    <source>
        <dbReference type="EMBL" id="GAL02732.1"/>
    </source>
</evidence>
<organism evidence="1 2">
    <name type="scientific">Photobacterium aphoticum</name>
    <dbReference type="NCBI Taxonomy" id="754436"/>
    <lineage>
        <taxon>Bacteria</taxon>
        <taxon>Pseudomonadati</taxon>
        <taxon>Pseudomonadota</taxon>
        <taxon>Gammaproteobacteria</taxon>
        <taxon>Vibrionales</taxon>
        <taxon>Vibrionaceae</taxon>
        <taxon>Photobacterium</taxon>
    </lineage>
</organism>
<dbReference type="PANTHER" id="PTHR36837">
    <property type="entry name" value="POLY(3-HYDROXYALKANOATE) POLYMERASE SUBUNIT PHAC"/>
    <property type="match status" value="1"/>
</dbReference>
<reference evidence="1 2" key="1">
    <citation type="journal article" date="2014" name="Genome Announc.">
        <title>Draft Genome Sequences of Two Vibrionaceae Species, Vibrio ponticus C121 and Photobacterium aphoticum C119, Isolated as Coral Reef Microbiota.</title>
        <authorList>
            <person name="Al-saari N."/>
            <person name="Meirelles P.M."/>
            <person name="Mino S."/>
            <person name="Suda W."/>
            <person name="Oshima K."/>
            <person name="Hattori M."/>
            <person name="Ohkuma M."/>
            <person name="Thompson F.L."/>
            <person name="Gomez-Gil B."/>
            <person name="Sawabe T."/>
            <person name="Sawabe T."/>
        </authorList>
    </citation>
    <scope>NUCLEOTIDE SEQUENCE [LARGE SCALE GENOMIC DNA]</scope>
    <source>
        <strain evidence="1 2">JCM 19237</strain>
    </source>
</reference>
<protein>
    <submittedName>
        <fullName evidence="1">Polyhydroxyalkanoic acid synthase</fullName>
    </submittedName>
</protein>
<dbReference type="STRING" id="754436.JCM19237_5625"/>
<dbReference type="Proteomes" id="UP000029227">
    <property type="component" value="Unassembled WGS sequence"/>
</dbReference>
<gene>
    <name evidence="1" type="ORF">JCM19237_5625</name>
</gene>
<dbReference type="AlphaFoldDB" id="A0A090R503"/>